<dbReference type="EMBL" id="JBHRTR010000034">
    <property type="protein sequence ID" value="MFC3229686.1"/>
    <property type="molecule type" value="Genomic_DNA"/>
</dbReference>
<gene>
    <name evidence="1" type="ORF">ACFOGJ_20725</name>
</gene>
<comment type="caution">
    <text evidence="1">The sequence shown here is derived from an EMBL/GenBank/DDBJ whole genome shotgun (WGS) entry which is preliminary data.</text>
</comment>
<evidence type="ECO:0000313" key="2">
    <source>
        <dbReference type="Proteomes" id="UP001595528"/>
    </source>
</evidence>
<dbReference type="InterPro" id="IPR009922">
    <property type="entry name" value="DUF1457"/>
</dbReference>
<accession>A0ABV7L5L6</accession>
<dbReference type="Proteomes" id="UP001595528">
    <property type="component" value="Unassembled WGS sequence"/>
</dbReference>
<protein>
    <submittedName>
        <fullName evidence="1">PAS domain-containing protein</fullName>
    </submittedName>
</protein>
<organism evidence="1 2">
    <name type="scientific">Marinibaculum pumilum</name>
    <dbReference type="NCBI Taxonomy" id="1766165"/>
    <lineage>
        <taxon>Bacteria</taxon>
        <taxon>Pseudomonadati</taxon>
        <taxon>Pseudomonadota</taxon>
        <taxon>Alphaproteobacteria</taxon>
        <taxon>Rhodospirillales</taxon>
        <taxon>Rhodospirillaceae</taxon>
        <taxon>Marinibaculum</taxon>
    </lineage>
</organism>
<keyword evidence="2" id="KW-1185">Reference proteome</keyword>
<dbReference type="Pfam" id="PF07310">
    <property type="entry name" value="PAS_5"/>
    <property type="match status" value="1"/>
</dbReference>
<proteinExistence type="predicted"/>
<dbReference type="RefSeq" id="WP_379904123.1">
    <property type="nucleotide sequence ID" value="NZ_JBHRTR010000034.1"/>
</dbReference>
<reference evidence="2" key="1">
    <citation type="journal article" date="2019" name="Int. J. Syst. Evol. Microbiol.">
        <title>The Global Catalogue of Microorganisms (GCM) 10K type strain sequencing project: providing services to taxonomists for standard genome sequencing and annotation.</title>
        <authorList>
            <consortium name="The Broad Institute Genomics Platform"/>
            <consortium name="The Broad Institute Genome Sequencing Center for Infectious Disease"/>
            <person name="Wu L."/>
            <person name="Ma J."/>
        </authorList>
    </citation>
    <scope>NUCLEOTIDE SEQUENCE [LARGE SCALE GENOMIC DNA]</scope>
    <source>
        <strain evidence="2">KCTC 42964</strain>
    </source>
</reference>
<evidence type="ECO:0000313" key="1">
    <source>
        <dbReference type="EMBL" id="MFC3229686.1"/>
    </source>
</evidence>
<sequence length="193" mass="21418">MNIEEIGIAEIHPASFQTLLAAWYRQKGARDYPPAAALDPFLAPTLLPNAILLEVDGDRFIYRLIGDAIRQLVGQDLRGKSVQEFMGDTDYARLIEEQFRRTIADRAPLYSVHDFRRPEDGLTLSARRIVMPYADGGRVTRLLAYQVAEGLEPVGGVTILEPQLLSRTVFRVRAPQAESEKTAGTGPDGAVLR</sequence>
<name>A0ABV7L5L6_9PROT</name>